<evidence type="ECO:0000256" key="6">
    <source>
        <dbReference type="ARBA" id="ARBA00022777"/>
    </source>
</evidence>
<dbReference type="GO" id="GO:0043048">
    <property type="term" value="P:dolichyl monophosphate biosynthetic process"/>
    <property type="evidence" value="ECO:0007669"/>
    <property type="project" value="TreeGrafter"/>
</dbReference>
<evidence type="ECO:0000256" key="2">
    <source>
        <dbReference type="ARBA" id="ARBA00010794"/>
    </source>
</evidence>
<dbReference type="GO" id="GO:0004168">
    <property type="term" value="F:dolichol kinase activity"/>
    <property type="evidence" value="ECO:0007669"/>
    <property type="project" value="UniProtKB-EC"/>
</dbReference>
<keyword evidence="4" id="KW-0808">Transferase</keyword>
<keyword evidence="8 10" id="KW-1133">Transmembrane helix</keyword>
<reference evidence="11 12" key="1">
    <citation type="journal article" date="2023" name="G3 (Bethesda)">
        <title>A high-quality reference genome for the fission yeast Schizosaccharomyces osmophilus.</title>
        <authorList>
            <person name="Jia G.S."/>
            <person name="Zhang W.C."/>
            <person name="Liang Y."/>
            <person name="Liu X.H."/>
            <person name="Rhind N."/>
            <person name="Pidoux A."/>
            <person name="Brysch-Herzberg M."/>
            <person name="Du L.L."/>
        </authorList>
    </citation>
    <scope>NUCLEOTIDE SEQUENCE [LARGE SCALE GENOMIC DNA]</scope>
    <source>
        <strain evidence="11 12">CBS 15793</strain>
    </source>
</reference>
<dbReference type="EMBL" id="CP115613">
    <property type="protein sequence ID" value="WBW75336.1"/>
    <property type="molecule type" value="Genomic_DNA"/>
</dbReference>
<evidence type="ECO:0000313" key="11">
    <source>
        <dbReference type="EMBL" id="WBW75336.1"/>
    </source>
</evidence>
<accession>A0AAE9WIW2</accession>
<comment type="subcellular location">
    <subcellularLocation>
        <location evidence="1">Endoplasmic reticulum membrane</location>
        <topology evidence="1">Multi-pass membrane protein</topology>
    </subcellularLocation>
</comment>
<feature type="transmembrane region" description="Helical" evidence="10">
    <location>
        <begin position="137"/>
        <end position="156"/>
    </location>
</feature>
<evidence type="ECO:0000256" key="5">
    <source>
        <dbReference type="ARBA" id="ARBA00022692"/>
    </source>
</evidence>
<evidence type="ECO:0000313" key="12">
    <source>
        <dbReference type="Proteomes" id="UP001212411"/>
    </source>
</evidence>
<evidence type="ECO:0000256" key="8">
    <source>
        <dbReference type="ARBA" id="ARBA00022989"/>
    </source>
</evidence>
<feature type="transmembrane region" description="Helical" evidence="10">
    <location>
        <begin position="162"/>
        <end position="188"/>
    </location>
</feature>
<feature type="transmembrane region" description="Helical" evidence="10">
    <location>
        <begin position="27"/>
        <end position="47"/>
    </location>
</feature>
<feature type="transmembrane region" description="Helical" evidence="10">
    <location>
        <begin position="84"/>
        <end position="107"/>
    </location>
</feature>
<dbReference type="AlphaFoldDB" id="A0AAE9WIW2"/>
<feature type="transmembrane region" description="Helical" evidence="10">
    <location>
        <begin position="306"/>
        <end position="327"/>
    </location>
</feature>
<evidence type="ECO:0000256" key="4">
    <source>
        <dbReference type="ARBA" id="ARBA00022679"/>
    </source>
</evidence>
<evidence type="ECO:0000256" key="3">
    <source>
        <dbReference type="ARBA" id="ARBA00012132"/>
    </source>
</evidence>
<keyword evidence="5 10" id="KW-0812">Transmembrane</keyword>
<organism evidence="11 12">
    <name type="scientific">Schizosaccharomyces osmophilus</name>
    <dbReference type="NCBI Taxonomy" id="2545709"/>
    <lineage>
        <taxon>Eukaryota</taxon>
        <taxon>Fungi</taxon>
        <taxon>Dikarya</taxon>
        <taxon>Ascomycota</taxon>
        <taxon>Taphrinomycotina</taxon>
        <taxon>Schizosaccharomycetes</taxon>
        <taxon>Schizosaccharomycetales</taxon>
        <taxon>Schizosaccharomycetaceae</taxon>
        <taxon>Schizosaccharomyces</taxon>
    </lineage>
</organism>
<evidence type="ECO:0000256" key="9">
    <source>
        <dbReference type="ARBA" id="ARBA00023136"/>
    </source>
</evidence>
<protein>
    <recommendedName>
        <fullName evidence="3">dolichol kinase</fullName>
        <ecNumber evidence="3">2.7.1.108</ecNumber>
    </recommendedName>
</protein>
<dbReference type="InterPro" id="IPR032974">
    <property type="entry name" value="Polypren_kinase"/>
</dbReference>
<keyword evidence="12" id="KW-1185">Reference proteome</keyword>
<dbReference type="EC" id="2.7.1.108" evidence="3"/>
<feature type="transmembrane region" description="Helical" evidence="10">
    <location>
        <begin position="244"/>
        <end position="263"/>
    </location>
</feature>
<feature type="transmembrane region" description="Helical" evidence="10">
    <location>
        <begin position="200"/>
        <end position="218"/>
    </location>
</feature>
<dbReference type="GO" id="GO:0005789">
    <property type="term" value="C:endoplasmic reticulum membrane"/>
    <property type="evidence" value="ECO:0007669"/>
    <property type="project" value="UniProtKB-SubCell"/>
</dbReference>
<comment type="similarity">
    <text evidence="2">Belongs to the polyprenol kinase family.</text>
</comment>
<name>A0AAE9WIW2_9SCHI</name>
<evidence type="ECO:0000256" key="10">
    <source>
        <dbReference type="SAM" id="Phobius"/>
    </source>
</evidence>
<dbReference type="KEGG" id="som:SOMG_04400"/>
<dbReference type="Proteomes" id="UP001212411">
    <property type="component" value="Chromosome 3"/>
</dbReference>
<proteinExistence type="inferred from homology"/>
<dbReference type="PANTHER" id="PTHR13205:SF15">
    <property type="entry name" value="DOLICHOL KINASE"/>
    <property type="match status" value="1"/>
</dbReference>
<feature type="transmembrane region" description="Helical" evidence="10">
    <location>
        <begin position="59"/>
        <end position="78"/>
    </location>
</feature>
<feature type="transmembrane region" description="Helical" evidence="10">
    <location>
        <begin position="353"/>
        <end position="371"/>
    </location>
</feature>
<dbReference type="RefSeq" id="XP_056039579.1">
    <property type="nucleotide sequence ID" value="XM_056183186.1"/>
</dbReference>
<evidence type="ECO:0000256" key="7">
    <source>
        <dbReference type="ARBA" id="ARBA00022824"/>
    </source>
</evidence>
<feature type="transmembrane region" description="Helical" evidence="10">
    <location>
        <begin position="383"/>
        <end position="401"/>
    </location>
</feature>
<evidence type="ECO:0000256" key="1">
    <source>
        <dbReference type="ARBA" id="ARBA00004477"/>
    </source>
</evidence>
<keyword evidence="6 11" id="KW-0418">Kinase</keyword>
<sequence length="483" mass="54881">MNLPFFEIEIVLEIFSILFLPLLSDSYISYASFSNITFFLPAFIYFLANPKEKCFYEPLLWLSSFPFAILCIGFGRDSLLFHEMYMVCFYNAAIAFNLKLPFFSYLLKGLQTGFVPLQLHATITEAFIEITRNSFTFIEAVLISTGLSSVAYATFLNEAGPLVSVLAGVLLISVPSLVLLNSCLLQICSSCKLTKEKSSLLVYAASILVVIFVSRLWVSKRIQQKPEYWVFAQIFLSPYSKKRITILIWWVMCLSSYIGFIICSHNGSFFRDYFGSKGELLNFRRKTYHALIVFMFLPTYCTDPYFVHLAFSGVLFSFLFIEGIRVLRLEPFGEMIHKFLWQYTDNRDHRGPLIISHIYLLIGCAIPVWFSHALRGPVASAELLVGVLCLGCGDSMASIIGKKYGRTRIHRTGKTLEGTAAFSVSVFVVLQLAHRMHICPHVSLRNTLAMSVCTAMLEAVSLENDNLILPMYMWVLYRALENT</sequence>
<dbReference type="GeneID" id="80877875"/>
<dbReference type="PANTHER" id="PTHR13205">
    <property type="entry name" value="TRANSMEMBRANE PROTEIN 15-RELATED"/>
    <property type="match status" value="1"/>
</dbReference>
<keyword evidence="7" id="KW-0256">Endoplasmic reticulum</keyword>
<keyword evidence="9 10" id="KW-0472">Membrane</keyword>
<gene>
    <name evidence="11" type="primary">sec59</name>
    <name evidence="11" type="ORF">SOMG_04400</name>
</gene>